<evidence type="ECO:0000256" key="1">
    <source>
        <dbReference type="SAM" id="MobiDB-lite"/>
    </source>
</evidence>
<dbReference type="EMBL" id="JADWDJ010000007">
    <property type="protein sequence ID" value="KAG5278854.1"/>
    <property type="molecule type" value="Genomic_DNA"/>
</dbReference>
<evidence type="ECO:0000313" key="3">
    <source>
        <dbReference type="Proteomes" id="UP000823561"/>
    </source>
</evidence>
<keyword evidence="3" id="KW-1185">Reference proteome</keyword>
<dbReference type="AlphaFoldDB" id="A0AAV6GUZ8"/>
<dbReference type="PANTHER" id="PTHR28348">
    <property type="entry name" value="UPF0193 PROTEIN EVG1"/>
    <property type="match status" value="1"/>
</dbReference>
<dbReference type="Pfam" id="PF05250">
    <property type="entry name" value="UPF0193"/>
    <property type="match status" value="1"/>
</dbReference>
<name>A0AAV6GUZ8_9TELE</name>
<proteinExistence type="predicted"/>
<evidence type="ECO:0000313" key="2">
    <source>
        <dbReference type="EMBL" id="KAG5278854.1"/>
    </source>
</evidence>
<dbReference type="Proteomes" id="UP000823561">
    <property type="component" value="Chromosome 7"/>
</dbReference>
<feature type="region of interest" description="Disordered" evidence="1">
    <location>
        <begin position="110"/>
        <end position="137"/>
    </location>
</feature>
<gene>
    <name evidence="2" type="ORF">AALO_G00103450</name>
</gene>
<comment type="caution">
    <text evidence="2">The sequence shown here is derived from an EMBL/GenBank/DDBJ whole genome shotgun (WGS) entry which is preliminary data.</text>
</comment>
<sequence length="283" mass="31875">MSSIGAEGGDWELLKSMSSSSIFSSNASIRCAIRLPLTSHYFESVVCCIVARRSSTSIMEHPRNGHGGLWNCPRTTTQYSKETQEMLKLMMQESRLTNLQQRKISSHLRKGEALPLTCNPTSSAPPPQPKPKAIKTSTSLSAKPLRRQAEVCKAGDSYKRELFRPSATRDLEKEKRRLQNILSGSEGDPKPRGVRSLAKGKSVDEEEKDRFQEVLEEIEDRKQFLEEMTSLGMGSHYQHIINTEISQKIRELELIDKARSASLQSLLKEEKRVENTSNDNPSL</sequence>
<dbReference type="PANTHER" id="PTHR28348:SF1">
    <property type="entry name" value="UPF0193 PROTEIN EVG1"/>
    <property type="match status" value="1"/>
</dbReference>
<reference evidence="2" key="1">
    <citation type="submission" date="2020-10" db="EMBL/GenBank/DDBJ databases">
        <title>Chromosome-scale genome assembly of the Allis shad, Alosa alosa.</title>
        <authorList>
            <person name="Margot Z."/>
            <person name="Christophe K."/>
            <person name="Cabau C."/>
            <person name="Louis A."/>
            <person name="Berthelot C."/>
            <person name="Parey E."/>
            <person name="Roest Crollius H."/>
            <person name="Montfort J."/>
            <person name="Robinson-Rechavi M."/>
            <person name="Bucao C."/>
            <person name="Bouchez O."/>
            <person name="Gislard M."/>
            <person name="Lluch J."/>
            <person name="Milhes M."/>
            <person name="Lampietro C."/>
            <person name="Lopez Roques C."/>
            <person name="Donnadieu C."/>
            <person name="Braasch I."/>
            <person name="Desvignes T."/>
            <person name="Postlethwait J."/>
            <person name="Bobe J."/>
            <person name="Guiguen Y."/>
        </authorList>
    </citation>
    <scope>NUCLEOTIDE SEQUENCE</scope>
    <source>
        <strain evidence="2">M-15738</strain>
        <tissue evidence="2">Blood</tissue>
    </source>
</reference>
<feature type="region of interest" description="Disordered" evidence="1">
    <location>
        <begin position="178"/>
        <end position="208"/>
    </location>
</feature>
<dbReference type="InterPro" id="IPR007914">
    <property type="entry name" value="UPF0193"/>
</dbReference>
<organism evidence="2 3">
    <name type="scientific">Alosa alosa</name>
    <name type="common">allis shad</name>
    <dbReference type="NCBI Taxonomy" id="278164"/>
    <lineage>
        <taxon>Eukaryota</taxon>
        <taxon>Metazoa</taxon>
        <taxon>Chordata</taxon>
        <taxon>Craniata</taxon>
        <taxon>Vertebrata</taxon>
        <taxon>Euteleostomi</taxon>
        <taxon>Actinopterygii</taxon>
        <taxon>Neopterygii</taxon>
        <taxon>Teleostei</taxon>
        <taxon>Clupei</taxon>
        <taxon>Clupeiformes</taxon>
        <taxon>Clupeoidei</taxon>
        <taxon>Clupeidae</taxon>
        <taxon>Alosa</taxon>
    </lineage>
</organism>
<protein>
    <submittedName>
        <fullName evidence="2">Uncharacterized protein</fullName>
    </submittedName>
</protein>
<accession>A0AAV6GUZ8</accession>